<sequence>MDVRGFNTQPPEGGWKNGGHPKPANRGFNTQPPEGGCKTLNADVYEQVFQYTAARRRLAKSHLIEQAKQVSIHSRPKAAVEQQECRSVGRKVSIHSRPKAAA</sequence>
<reference evidence="2 3" key="1">
    <citation type="submission" date="2010-02" db="EMBL/GenBank/DDBJ databases">
        <authorList>
            <person name="Weinstock G."/>
            <person name="Sodergren E."/>
            <person name="Clifton S."/>
            <person name="Fulton L."/>
            <person name="Fulton B."/>
            <person name="Courtney L."/>
            <person name="Fronick C."/>
            <person name="Harrison M."/>
            <person name="Strong C."/>
            <person name="Farmer C."/>
            <person name="Delahaunty K."/>
            <person name="Markovic C."/>
            <person name="Hall O."/>
            <person name="Minx P."/>
            <person name="Tomlinson C."/>
            <person name="Mitreva M."/>
            <person name="Nelson J."/>
            <person name="Hou S."/>
            <person name="Wollam A."/>
            <person name="Pepin K.H."/>
            <person name="Johnson M."/>
            <person name="Bhonagiri V."/>
            <person name="Zhang X."/>
            <person name="Suruliraj S."/>
            <person name="Warren W."/>
            <person name="Chinwalla A."/>
            <person name="Mardis E.R."/>
            <person name="Wilson R.K."/>
        </authorList>
    </citation>
    <scope>NUCLEOTIDE SEQUENCE [LARGE SCALE GENOMIC DNA]</scope>
    <source>
        <strain evidence="2 3">ATCC 29315</strain>
    </source>
</reference>
<dbReference type="Proteomes" id="UP000005536">
    <property type="component" value="Unassembled WGS sequence"/>
</dbReference>
<comment type="caution">
    <text evidence="2">The sequence shown here is derived from an EMBL/GenBank/DDBJ whole genome shotgun (WGS) entry which is preliminary data.</text>
</comment>
<dbReference type="AlphaFoldDB" id="D4DQD9"/>
<gene>
    <name evidence="2" type="ORF">NEIELOOT_01276</name>
</gene>
<evidence type="ECO:0000313" key="3">
    <source>
        <dbReference type="Proteomes" id="UP000005536"/>
    </source>
</evidence>
<feature type="compositionally biased region" description="Polar residues" evidence="1">
    <location>
        <begin position="1"/>
        <end position="10"/>
    </location>
</feature>
<organism evidence="2 3">
    <name type="scientific">Neisseria elongata subsp. glycolytica ATCC 29315</name>
    <dbReference type="NCBI Taxonomy" id="546263"/>
    <lineage>
        <taxon>Bacteria</taxon>
        <taxon>Pseudomonadati</taxon>
        <taxon>Pseudomonadota</taxon>
        <taxon>Betaproteobacteria</taxon>
        <taxon>Neisseriales</taxon>
        <taxon>Neisseriaceae</taxon>
        <taxon>Neisseria</taxon>
    </lineage>
</organism>
<feature type="region of interest" description="Disordered" evidence="1">
    <location>
        <begin position="67"/>
        <end position="102"/>
    </location>
</feature>
<dbReference type="EMBL" id="ADBF01000030">
    <property type="protein sequence ID" value="EFE50022.1"/>
    <property type="molecule type" value="Genomic_DNA"/>
</dbReference>
<feature type="region of interest" description="Disordered" evidence="1">
    <location>
        <begin position="1"/>
        <end position="35"/>
    </location>
</feature>
<feature type="compositionally biased region" description="Basic residues" evidence="1">
    <location>
        <begin position="88"/>
        <end position="102"/>
    </location>
</feature>
<proteinExistence type="predicted"/>
<evidence type="ECO:0000256" key="1">
    <source>
        <dbReference type="SAM" id="MobiDB-lite"/>
    </source>
</evidence>
<accession>D4DQD9</accession>
<name>D4DQD9_NEIEG</name>
<protein>
    <submittedName>
        <fullName evidence="2">Uncharacterized protein</fullName>
    </submittedName>
</protein>
<evidence type="ECO:0000313" key="2">
    <source>
        <dbReference type="EMBL" id="EFE50022.1"/>
    </source>
</evidence>